<keyword evidence="6" id="KW-1185">Reference proteome</keyword>
<keyword evidence="3 4" id="KW-0539">Nucleus</keyword>
<dbReference type="AlphaFoldDB" id="A0A0L0HNM7"/>
<comment type="subcellular location">
    <subcellularLocation>
        <location evidence="1 4">Nucleus</location>
    </subcellularLocation>
</comment>
<name>A0A0L0HNM7_SPIPD</name>
<comment type="function">
    <text evidence="4">Component of the Mediator complex, a coactivator involved in the regulated transcription of nearly all RNA polymerase II-dependent genes. Mediator functions as a bridge to convey information from gene-specific regulatory proteins to the basal RNA polymerase II transcription machinery. Mediator is recruited to promoters by direct interactions with regulatory proteins and serves as a scaffold for the assembly of a functional preinitiation complex with RNA polymerase II and the general transcription factors.</text>
</comment>
<keyword evidence="4" id="KW-0805">Transcription regulation</keyword>
<dbReference type="InterPro" id="IPR013921">
    <property type="entry name" value="Mediator_Med20"/>
</dbReference>
<gene>
    <name evidence="4" type="primary">MED20</name>
    <name evidence="5" type="ORF">SPPG_02889</name>
</gene>
<dbReference type="Proteomes" id="UP000053201">
    <property type="component" value="Unassembled WGS sequence"/>
</dbReference>
<evidence type="ECO:0000313" key="5">
    <source>
        <dbReference type="EMBL" id="KND02424.1"/>
    </source>
</evidence>
<keyword evidence="4" id="KW-0804">Transcription</keyword>
<dbReference type="VEuPathDB" id="FungiDB:SPPG_02889"/>
<keyword evidence="4" id="KW-0010">Activator</keyword>
<dbReference type="RefSeq" id="XP_016610463.1">
    <property type="nucleotide sequence ID" value="XM_016751178.1"/>
</dbReference>
<dbReference type="EMBL" id="KQ257453">
    <property type="protein sequence ID" value="KND02424.1"/>
    <property type="molecule type" value="Genomic_DNA"/>
</dbReference>
<evidence type="ECO:0000256" key="4">
    <source>
        <dbReference type="RuleBase" id="RU364152"/>
    </source>
</evidence>
<dbReference type="Pfam" id="PF08612">
    <property type="entry name" value="Med20"/>
    <property type="match status" value="1"/>
</dbReference>
<accession>A0A0L0HNM7</accession>
<protein>
    <recommendedName>
        <fullName evidence="4">Mediator of RNA polymerase II transcription subunit 20</fullName>
    </recommendedName>
    <alternativeName>
        <fullName evidence="4">Mediator complex subunit 20</fullName>
    </alternativeName>
</protein>
<dbReference type="InParanoid" id="A0A0L0HNM7"/>
<dbReference type="GO" id="GO:0006357">
    <property type="term" value="P:regulation of transcription by RNA polymerase II"/>
    <property type="evidence" value="ECO:0007669"/>
    <property type="project" value="InterPro"/>
</dbReference>
<organism evidence="5 6">
    <name type="scientific">Spizellomyces punctatus (strain DAOM BR117)</name>
    <dbReference type="NCBI Taxonomy" id="645134"/>
    <lineage>
        <taxon>Eukaryota</taxon>
        <taxon>Fungi</taxon>
        <taxon>Fungi incertae sedis</taxon>
        <taxon>Chytridiomycota</taxon>
        <taxon>Chytridiomycota incertae sedis</taxon>
        <taxon>Chytridiomycetes</taxon>
        <taxon>Spizellomycetales</taxon>
        <taxon>Spizellomycetaceae</taxon>
        <taxon>Spizellomyces</taxon>
    </lineage>
</organism>
<proteinExistence type="inferred from homology"/>
<comment type="similarity">
    <text evidence="2 4">Belongs to the Mediator complex subunit 20 family.</text>
</comment>
<dbReference type="GeneID" id="27686447"/>
<dbReference type="GO" id="GO:0016592">
    <property type="term" value="C:mediator complex"/>
    <property type="evidence" value="ECO:0007669"/>
    <property type="project" value="InterPro"/>
</dbReference>
<sequence>MGITCLLYLPSAPSTAVDHINERLTDDLDFTELDEPWLVTCRSYRDQVAMRQRAAANSGPKAGSNSSYVPKIQYLLTFGHVEKMFSMVATMGGRRTGENAGKGETGIVVEVDRDFELILTKLKNLWTKRQEVVVEGIAYEHGDYIIRIGSMRIGGELVRGLFVQAENVKLEGSSSAALPGLRGVLRGALQGIPGISDIELTLALHGRSMRKQASALNAEESANKLGALKKTESMTMPTKRPADVAIRDPKRPRIQIPEADLDGNDWHEYAAVRLREDEFTRAHEAYQFFRLFRQEGLL</sequence>
<dbReference type="GO" id="GO:0003712">
    <property type="term" value="F:transcription coregulator activity"/>
    <property type="evidence" value="ECO:0007669"/>
    <property type="project" value="InterPro"/>
</dbReference>
<evidence type="ECO:0000256" key="1">
    <source>
        <dbReference type="ARBA" id="ARBA00004123"/>
    </source>
</evidence>
<evidence type="ECO:0000256" key="2">
    <source>
        <dbReference type="ARBA" id="ARBA00010743"/>
    </source>
</evidence>
<dbReference type="OrthoDB" id="1854899at2759"/>
<reference evidence="5 6" key="1">
    <citation type="submission" date="2009-08" db="EMBL/GenBank/DDBJ databases">
        <title>The Genome Sequence of Spizellomyces punctatus strain DAOM BR117.</title>
        <authorList>
            <consortium name="The Broad Institute Genome Sequencing Platform"/>
            <person name="Russ C."/>
            <person name="Cuomo C."/>
            <person name="Shea T."/>
            <person name="Young S.K."/>
            <person name="Zeng Q."/>
            <person name="Koehrsen M."/>
            <person name="Haas B."/>
            <person name="Borodovsky M."/>
            <person name="Guigo R."/>
            <person name="Alvarado L."/>
            <person name="Berlin A."/>
            <person name="Bochicchio J."/>
            <person name="Borenstein D."/>
            <person name="Chapman S."/>
            <person name="Chen Z."/>
            <person name="Engels R."/>
            <person name="Freedman E."/>
            <person name="Gellesch M."/>
            <person name="Goldberg J."/>
            <person name="Griggs A."/>
            <person name="Gujja S."/>
            <person name="Heiman D."/>
            <person name="Hepburn T."/>
            <person name="Howarth C."/>
            <person name="Jen D."/>
            <person name="Larson L."/>
            <person name="Lewis B."/>
            <person name="Mehta T."/>
            <person name="Park D."/>
            <person name="Pearson M."/>
            <person name="Roberts A."/>
            <person name="Saif S."/>
            <person name="Shenoy N."/>
            <person name="Sisk P."/>
            <person name="Stolte C."/>
            <person name="Sykes S."/>
            <person name="Thomson T."/>
            <person name="Walk T."/>
            <person name="White J."/>
            <person name="Yandava C."/>
            <person name="Burger G."/>
            <person name="Gray M.W."/>
            <person name="Holland P.W.H."/>
            <person name="King N."/>
            <person name="Lang F.B.F."/>
            <person name="Roger A.J."/>
            <person name="Ruiz-Trillo I."/>
            <person name="Lander E."/>
            <person name="Nusbaum C."/>
        </authorList>
    </citation>
    <scope>NUCLEOTIDE SEQUENCE [LARGE SCALE GENOMIC DNA]</scope>
    <source>
        <strain evidence="5 6">DAOM BR117</strain>
    </source>
</reference>
<evidence type="ECO:0000256" key="3">
    <source>
        <dbReference type="ARBA" id="ARBA00023242"/>
    </source>
</evidence>
<evidence type="ECO:0000313" key="6">
    <source>
        <dbReference type="Proteomes" id="UP000053201"/>
    </source>
</evidence>
<comment type="subunit">
    <text evidence="4">Component of the Mediator complex.</text>
</comment>